<proteinExistence type="predicted"/>
<keyword evidence="1" id="KW-0812">Transmembrane</keyword>
<comment type="caution">
    <text evidence="2">The sequence shown here is derived from an EMBL/GenBank/DDBJ whole genome shotgun (WGS) entry which is preliminary data.</text>
</comment>
<dbReference type="Proteomes" id="UP001151760">
    <property type="component" value="Unassembled WGS sequence"/>
</dbReference>
<gene>
    <name evidence="2" type="ORF">Tco_1058593</name>
</gene>
<evidence type="ECO:0000313" key="2">
    <source>
        <dbReference type="EMBL" id="GJT84251.1"/>
    </source>
</evidence>
<reference evidence="2" key="2">
    <citation type="submission" date="2022-01" db="EMBL/GenBank/DDBJ databases">
        <authorList>
            <person name="Yamashiro T."/>
            <person name="Shiraishi A."/>
            <person name="Satake H."/>
            <person name="Nakayama K."/>
        </authorList>
    </citation>
    <scope>NUCLEOTIDE SEQUENCE</scope>
</reference>
<feature type="transmembrane region" description="Helical" evidence="1">
    <location>
        <begin position="144"/>
        <end position="165"/>
    </location>
</feature>
<protein>
    <submittedName>
        <fullName evidence="2">Uncharacterized protein</fullName>
    </submittedName>
</protein>
<keyword evidence="1" id="KW-0472">Membrane</keyword>
<dbReference type="EMBL" id="BQNB010019340">
    <property type="protein sequence ID" value="GJT84251.1"/>
    <property type="molecule type" value="Genomic_DNA"/>
</dbReference>
<organism evidence="2 3">
    <name type="scientific">Tanacetum coccineum</name>
    <dbReference type="NCBI Taxonomy" id="301880"/>
    <lineage>
        <taxon>Eukaryota</taxon>
        <taxon>Viridiplantae</taxon>
        <taxon>Streptophyta</taxon>
        <taxon>Embryophyta</taxon>
        <taxon>Tracheophyta</taxon>
        <taxon>Spermatophyta</taxon>
        <taxon>Magnoliopsida</taxon>
        <taxon>eudicotyledons</taxon>
        <taxon>Gunneridae</taxon>
        <taxon>Pentapetalae</taxon>
        <taxon>asterids</taxon>
        <taxon>campanulids</taxon>
        <taxon>Asterales</taxon>
        <taxon>Asteraceae</taxon>
        <taxon>Asteroideae</taxon>
        <taxon>Anthemideae</taxon>
        <taxon>Anthemidinae</taxon>
        <taxon>Tanacetum</taxon>
    </lineage>
</organism>
<evidence type="ECO:0000313" key="3">
    <source>
        <dbReference type="Proteomes" id="UP001151760"/>
    </source>
</evidence>
<accession>A0ABQ5H9L1</accession>
<keyword evidence="3" id="KW-1185">Reference proteome</keyword>
<feature type="transmembrane region" description="Helical" evidence="1">
    <location>
        <begin position="51"/>
        <end position="69"/>
    </location>
</feature>
<evidence type="ECO:0000256" key="1">
    <source>
        <dbReference type="SAM" id="Phobius"/>
    </source>
</evidence>
<name>A0ABQ5H9L1_9ASTR</name>
<reference evidence="2" key="1">
    <citation type="journal article" date="2022" name="Int. J. Mol. Sci.">
        <title>Draft Genome of Tanacetum Coccineum: Genomic Comparison of Closely Related Tanacetum-Family Plants.</title>
        <authorList>
            <person name="Yamashiro T."/>
            <person name="Shiraishi A."/>
            <person name="Nakayama K."/>
            <person name="Satake H."/>
        </authorList>
    </citation>
    <scope>NUCLEOTIDE SEQUENCE</scope>
</reference>
<sequence length="201" mass="21892">MAMAEPTEGRYEVSYHGAAGLVPTYPSQTTTYSIASFGDPSANKKKKLKPWLLMQMITATVMFFMFHLKLCVSDALSRSQIIIPCVGGGSDSATLAILSVHRDSAKQKEKATSSYAGNVNPQDHPAKLTHNLNRLRRVKFAAELLMPCDSCLLLIFIVVMCLSTAELAGAGRVLSVLQGPKKNDSPIEKMCFSLYFAATKL</sequence>
<keyword evidence="1" id="KW-1133">Transmembrane helix</keyword>